<comment type="caution">
    <text evidence="7">The sequence shown here is derived from an EMBL/GenBank/DDBJ whole genome shotgun (WGS) entry which is preliminary data.</text>
</comment>
<dbReference type="SUPFAM" id="SSF53850">
    <property type="entry name" value="Periplasmic binding protein-like II"/>
    <property type="match status" value="1"/>
</dbReference>
<name>A0A558HKS4_9GAMM</name>
<evidence type="ECO:0000256" key="2">
    <source>
        <dbReference type="ARBA" id="ARBA00022448"/>
    </source>
</evidence>
<protein>
    <submittedName>
        <fullName evidence="7">Glycine betaine ABC transporter substrate-binding protein</fullName>
    </submittedName>
</protein>
<keyword evidence="5" id="KW-0732">Signal</keyword>
<gene>
    <name evidence="7" type="ORF">FQP86_11590</name>
</gene>
<evidence type="ECO:0000313" key="7">
    <source>
        <dbReference type="EMBL" id="TVU69733.1"/>
    </source>
</evidence>
<evidence type="ECO:0000313" key="8">
    <source>
        <dbReference type="Proteomes" id="UP000319941"/>
    </source>
</evidence>
<dbReference type="OrthoDB" id="9787902at2"/>
<dbReference type="AlphaFoldDB" id="A0A558HKS4"/>
<dbReference type="CDD" id="cd13639">
    <property type="entry name" value="PBP2_OpuAC_like"/>
    <property type="match status" value="1"/>
</dbReference>
<evidence type="ECO:0000256" key="4">
    <source>
        <dbReference type="ARBA" id="ARBA00023136"/>
    </source>
</evidence>
<dbReference type="Pfam" id="PF04069">
    <property type="entry name" value="OpuAC"/>
    <property type="match status" value="1"/>
</dbReference>
<keyword evidence="4" id="KW-0472">Membrane</keyword>
<evidence type="ECO:0000256" key="1">
    <source>
        <dbReference type="ARBA" id="ARBA00004236"/>
    </source>
</evidence>
<organism evidence="7 8">
    <name type="scientific">Cobetia crustatorum</name>
    <dbReference type="NCBI Taxonomy" id="553385"/>
    <lineage>
        <taxon>Bacteria</taxon>
        <taxon>Pseudomonadati</taxon>
        <taxon>Pseudomonadota</taxon>
        <taxon>Gammaproteobacteria</taxon>
        <taxon>Oceanospirillales</taxon>
        <taxon>Halomonadaceae</taxon>
        <taxon>Cobetia</taxon>
    </lineage>
</organism>
<dbReference type="RefSeq" id="WP_024953153.1">
    <property type="nucleotide sequence ID" value="NZ_CAWOWR010000127.1"/>
</dbReference>
<keyword evidence="2" id="KW-0813">Transport</keyword>
<dbReference type="STRING" id="553385.GCA_000591415_03395"/>
<accession>A0A558HKS4</accession>
<reference evidence="7 8" key="1">
    <citation type="submission" date="2019-07" db="EMBL/GenBank/DDBJ databases">
        <title>Diversity of Bacteria from Kongsfjorden, Arctic.</title>
        <authorList>
            <person name="Yu Y."/>
        </authorList>
    </citation>
    <scope>NUCLEOTIDE SEQUENCE [LARGE SCALE GENOMIC DNA]</scope>
    <source>
        <strain evidence="7 8">SM1923</strain>
    </source>
</reference>
<evidence type="ECO:0000259" key="6">
    <source>
        <dbReference type="Pfam" id="PF04069"/>
    </source>
</evidence>
<sequence>MNKQGYTFASATSTTAKALLLGAALSATGGAYAAGDKGDVTLAYVEWSSEVASTNVVKAVLEEQGYNVELKSLSAAAMWQAVAFGDADGMVAAWLPTTHEDYMKKVSAKIEDLGVNLDGTKLGLVVPTYSKLNSIEDLKTQGDDIDDRIIGIEPGAGLTRLTEKVVEDYGLEDIDLRTGSGATMTAALNNAIKGKRDIVVTGWTPHWMFARWDLKYLDDPKNVYGGAEQIHTIARLGLKEDMPEVYSILDNFHWTPEQMGQVMLKNQEKDADPYENAKAWVDSHPDIVKGWLPATAQ</sequence>
<dbReference type="GO" id="GO:0031460">
    <property type="term" value="P:glycine betaine transport"/>
    <property type="evidence" value="ECO:0007669"/>
    <property type="project" value="TreeGrafter"/>
</dbReference>
<evidence type="ECO:0000256" key="3">
    <source>
        <dbReference type="ARBA" id="ARBA00022475"/>
    </source>
</evidence>
<keyword evidence="3" id="KW-1003">Cell membrane</keyword>
<dbReference type="PANTHER" id="PTHR47737:SF1">
    <property type="entry name" value="GLYCINE BETAINE_PROLINE BETAINE TRANSPORT SYSTEM PERMEASE PROTEIN PROW"/>
    <property type="match status" value="1"/>
</dbReference>
<dbReference type="GO" id="GO:0015226">
    <property type="term" value="F:carnitine transmembrane transporter activity"/>
    <property type="evidence" value="ECO:0007669"/>
    <property type="project" value="TreeGrafter"/>
</dbReference>
<dbReference type="Proteomes" id="UP000319941">
    <property type="component" value="Unassembled WGS sequence"/>
</dbReference>
<evidence type="ECO:0000256" key="5">
    <source>
        <dbReference type="SAM" id="SignalP"/>
    </source>
</evidence>
<comment type="subcellular location">
    <subcellularLocation>
        <location evidence="1">Cell membrane</location>
    </subcellularLocation>
</comment>
<dbReference type="InterPro" id="IPR007210">
    <property type="entry name" value="ABC_Gly_betaine_transp_sub-bd"/>
</dbReference>
<dbReference type="GO" id="GO:0043190">
    <property type="term" value="C:ATP-binding cassette (ABC) transporter complex"/>
    <property type="evidence" value="ECO:0007669"/>
    <property type="project" value="InterPro"/>
</dbReference>
<dbReference type="EMBL" id="VNFH01000007">
    <property type="protein sequence ID" value="TVU69733.1"/>
    <property type="molecule type" value="Genomic_DNA"/>
</dbReference>
<feature type="domain" description="ABC-type glycine betaine transport system substrate-binding" evidence="6">
    <location>
        <begin position="39"/>
        <end position="282"/>
    </location>
</feature>
<dbReference type="GO" id="GO:0005275">
    <property type="term" value="F:amine transmembrane transporter activity"/>
    <property type="evidence" value="ECO:0007669"/>
    <property type="project" value="TreeGrafter"/>
</dbReference>
<feature type="signal peptide" evidence="5">
    <location>
        <begin position="1"/>
        <end position="33"/>
    </location>
</feature>
<keyword evidence="8" id="KW-1185">Reference proteome</keyword>
<dbReference type="GO" id="GO:0015871">
    <property type="term" value="P:choline transport"/>
    <property type="evidence" value="ECO:0007669"/>
    <property type="project" value="TreeGrafter"/>
</dbReference>
<proteinExistence type="predicted"/>
<dbReference type="Gene3D" id="3.40.190.10">
    <property type="entry name" value="Periplasmic binding protein-like II"/>
    <property type="match status" value="1"/>
</dbReference>
<feature type="chain" id="PRO_5022087324" evidence="5">
    <location>
        <begin position="34"/>
        <end position="297"/>
    </location>
</feature>
<dbReference type="Gene3D" id="3.40.190.100">
    <property type="entry name" value="Glycine betaine-binding periplasmic protein, domain 2"/>
    <property type="match status" value="1"/>
</dbReference>
<dbReference type="PANTHER" id="PTHR47737">
    <property type="entry name" value="GLYCINE BETAINE/PROLINE BETAINE TRANSPORT SYSTEM PERMEASE PROTEIN PROW"/>
    <property type="match status" value="1"/>
</dbReference>